<keyword evidence="7 10" id="KW-0472">Membrane</keyword>
<evidence type="ECO:0000256" key="11">
    <source>
        <dbReference type="SAM" id="SignalP"/>
    </source>
</evidence>
<protein>
    <submittedName>
        <fullName evidence="13">Protein goliath</fullName>
    </submittedName>
</protein>
<feature type="signal peptide" evidence="11">
    <location>
        <begin position="1"/>
        <end position="30"/>
    </location>
</feature>
<keyword evidence="4 8" id="KW-0863">Zinc-finger</keyword>
<dbReference type="Pfam" id="PF13639">
    <property type="entry name" value="zf-RING_2"/>
    <property type="match status" value="1"/>
</dbReference>
<feature type="region of interest" description="Disordered" evidence="9">
    <location>
        <begin position="334"/>
        <end position="379"/>
    </location>
</feature>
<dbReference type="SMART" id="SM00184">
    <property type="entry name" value="RING"/>
    <property type="match status" value="1"/>
</dbReference>
<dbReference type="InterPro" id="IPR013083">
    <property type="entry name" value="Znf_RING/FYVE/PHD"/>
</dbReference>
<feature type="transmembrane region" description="Helical" evidence="10">
    <location>
        <begin position="208"/>
        <end position="231"/>
    </location>
</feature>
<feature type="domain" description="RING-type" evidence="12">
    <location>
        <begin position="276"/>
        <end position="317"/>
    </location>
</feature>
<evidence type="ECO:0000256" key="10">
    <source>
        <dbReference type="SAM" id="Phobius"/>
    </source>
</evidence>
<evidence type="ECO:0000256" key="8">
    <source>
        <dbReference type="PROSITE-ProRule" id="PRU00175"/>
    </source>
</evidence>
<evidence type="ECO:0000259" key="12">
    <source>
        <dbReference type="PROSITE" id="PS50089"/>
    </source>
</evidence>
<dbReference type="Proteomes" id="UP000440578">
    <property type="component" value="Unassembled WGS sequence"/>
</dbReference>
<dbReference type="FunFam" id="3.30.40.10:FF:000009">
    <property type="entry name" value="E3 ubiquitin-protein ligase RNF130"/>
    <property type="match status" value="1"/>
</dbReference>
<dbReference type="Gene3D" id="3.30.40.10">
    <property type="entry name" value="Zinc/RING finger domain, C3HC4 (zinc finger)"/>
    <property type="match status" value="1"/>
</dbReference>
<accession>A0A6A4WVI8</accession>
<keyword evidence="2 10" id="KW-0812">Transmembrane</keyword>
<keyword evidence="11" id="KW-0732">Signal</keyword>
<feature type="chain" id="PRO_5025331830" evidence="11">
    <location>
        <begin position="31"/>
        <end position="517"/>
    </location>
</feature>
<dbReference type="InterPro" id="IPR003137">
    <property type="entry name" value="PA_domain"/>
</dbReference>
<dbReference type="Gene3D" id="3.50.30.30">
    <property type="match status" value="1"/>
</dbReference>
<dbReference type="AlphaFoldDB" id="A0A6A4WVI8"/>
<name>A0A6A4WVI8_AMPAM</name>
<sequence length="517" mass="55939">MGKSGRSVTGRGPLTSHLLLALALASSVHAQAHQIRSDWITQDNEYVMAFVNVTYHNPVSSELNYHSGEIGKYSNGLVAVAAGRLVHVRAANGSSHDGCDWPWEPVAPADEPWVALVTYGRCTPDVKLENALRANASALVVYDNQLRGLLQRLHLDSERRDSLVTVFFRKQQGEDLADLVDRGFDIWMQLTPGRRVTFSVEKLNRTSVLFVSMSFILLLVISLAWLLFYYVQRFRYMHAKDRLARHLVSAARKALSRVPLRTLKVDDEQLGDAECCAVCLESYRAAECVRMLPCSHQFHMVCVDPWLLKNRSCPMCKMDILKYYGMTVVTGEEGLPQVGSPGEPTSPEPVPVSMGSGRSSPHQADRRSQTVPSMPPSLVRIAVPPGGAEGSTCAAAGSSTCAAGSANSCESQMALQCAKLSDVSSSCPSMSGTPSAAYDCSESVDSPLNLDSALERRLSLPDDDSSLSESAATFQSCHPASCESLSCGSPDVSPGAGRPEPPTADAMVVVHMNEMDT</sequence>
<dbReference type="SUPFAM" id="SSF57850">
    <property type="entry name" value="RING/U-box"/>
    <property type="match status" value="1"/>
</dbReference>
<comment type="caution">
    <text evidence="13">The sequence shown here is derived from an EMBL/GenBank/DDBJ whole genome shotgun (WGS) entry which is preliminary data.</text>
</comment>
<keyword evidence="3" id="KW-0479">Metal-binding</keyword>
<evidence type="ECO:0000256" key="5">
    <source>
        <dbReference type="ARBA" id="ARBA00022833"/>
    </source>
</evidence>
<dbReference type="OrthoDB" id="5357315at2759"/>
<evidence type="ECO:0000256" key="4">
    <source>
        <dbReference type="ARBA" id="ARBA00022771"/>
    </source>
</evidence>
<comment type="subcellular location">
    <subcellularLocation>
        <location evidence="1">Membrane</location>
    </subcellularLocation>
</comment>
<dbReference type="EMBL" id="VIIS01000237">
    <property type="protein sequence ID" value="KAF0311476.1"/>
    <property type="molecule type" value="Genomic_DNA"/>
</dbReference>
<keyword evidence="5" id="KW-0862">Zinc</keyword>
<gene>
    <name evidence="13" type="primary">gol_3</name>
    <name evidence="13" type="ORF">FJT64_001834</name>
</gene>
<keyword evidence="6 10" id="KW-1133">Transmembrane helix</keyword>
<evidence type="ECO:0000256" key="6">
    <source>
        <dbReference type="ARBA" id="ARBA00022989"/>
    </source>
</evidence>
<evidence type="ECO:0000256" key="1">
    <source>
        <dbReference type="ARBA" id="ARBA00004370"/>
    </source>
</evidence>
<dbReference type="Pfam" id="PF02225">
    <property type="entry name" value="PA"/>
    <property type="match status" value="1"/>
</dbReference>
<dbReference type="GO" id="GO:0016020">
    <property type="term" value="C:membrane"/>
    <property type="evidence" value="ECO:0007669"/>
    <property type="project" value="UniProtKB-SubCell"/>
</dbReference>
<reference evidence="13 14" key="1">
    <citation type="submission" date="2019-07" db="EMBL/GenBank/DDBJ databases">
        <title>Draft genome assembly of a fouling barnacle, Amphibalanus amphitrite (Darwin, 1854): The first reference genome for Thecostraca.</title>
        <authorList>
            <person name="Kim W."/>
        </authorList>
    </citation>
    <scope>NUCLEOTIDE SEQUENCE [LARGE SCALE GENOMIC DNA]</scope>
    <source>
        <strain evidence="13">SNU_AA5</strain>
        <tissue evidence="13">Soma without cirri and trophi</tissue>
    </source>
</reference>
<dbReference type="InterPro" id="IPR001841">
    <property type="entry name" value="Znf_RING"/>
</dbReference>
<dbReference type="GO" id="GO:0008270">
    <property type="term" value="F:zinc ion binding"/>
    <property type="evidence" value="ECO:0007669"/>
    <property type="project" value="UniProtKB-KW"/>
</dbReference>
<dbReference type="PANTHER" id="PTHR46539:SF23">
    <property type="entry name" value="RING-TYPE DOMAIN-CONTAINING PROTEIN"/>
    <property type="match status" value="1"/>
</dbReference>
<evidence type="ECO:0000256" key="7">
    <source>
        <dbReference type="ARBA" id="ARBA00023136"/>
    </source>
</evidence>
<evidence type="ECO:0000256" key="3">
    <source>
        <dbReference type="ARBA" id="ARBA00022723"/>
    </source>
</evidence>
<feature type="region of interest" description="Disordered" evidence="9">
    <location>
        <begin position="480"/>
        <end position="504"/>
    </location>
</feature>
<proteinExistence type="predicted"/>
<evidence type="ECO:0000256" key="9">
    <source>
        <dbReference type="SAM" id="MobiDB-lite"/>
    </source>
</evidence>
<keyword evidence="14" id="KW-1185">Reference proteome</keyword>
<evidence type="ECO:0000313" key="14">
    <source>
        <dbReference type="Proteomes" id="UP000440578"/>
    </source>
</evidence>
<dbReference type="PROSITE" id="PS50089">
    <property type="entry name" value="ZF_RING_2"/>
    <property type="match status" value="1"/>
</dbReference>
<organism evidence="13 14">
    <name type="scientific">Amphibalanus amphitrite</name>
    <name type="common">Striped barnacle</name>
    <name type="synonym">Balanus amphitrite</name>
    <dbReference type="NCBI Taxonomy" id="1232801"/>
    <lineage>
        <taxon>Eukaryota</taxon>
        <taxon>Metazoa</taxon>
        <taxon>Ecdysozoa</taxon>
        <taxon>Arthropoda</taxon>
        <taxon>Crustacea</taxon>
        <taxon>Multicrustacea</taxon>
        <taxon>Cirripedia</taxon>
        <taxon>Thoracica</taxon>
        <taxon>Thoracicalcarea</taxon>
        <taxon>Balanomorpha</taxon>
        <taxon>Balanoidea</taxon>
        <taxon>Balanidae</taxon>
        <taxon>Amphibalaninae</taxon>
        <taxon>Amphibalanus</taxon>
    </lineage>
</organism>
<dbReference type="PANTHER" id="PTHR46539">
    <property type="entry name" value="E3 UBIQUITIN-PROTEIN LIGASE ATL42"/>
    <property type="match status" value="1"/>
</dbReference>
<evidence type="ECO:0000256" key="2">
    <source>
        <dbReference type="ARBA" id="ARBA00022692"/>
    </source>
</evidence>
<evidence type="ECO:0000313" key="13">
    <source>
        <dbReference type="EMBL" id="KAF0311476.1"/>
    </source>
</evidence>